<evidence type="ECO:0000313" key="3">
    <source>
        <dbReference type="Proteomes" id="UP001222118"/>
    </source>
</evidence>
<dbReference type="PIRSF" id="PIRSF000915">
    <property type="entry name" value="PGP-type_phosphatase"/>
    <property type="match status" value="1"/>
</dbReference>
<dbReference type="Proteomes" id="UP001222118">
    <property type="component" value="Chromosome"/>
</dbReference>
<proteinExistence type="inferred from homology"/>
<reference evidence="2 3" key="1">
    <citation type="submission" date="2023-02" db="EMBL/GenBank/DDBJ databases">
        <title>Devosia chondri sp. nov., isolated from the phycosphere of marine algae.</title>
        <authorList>
            <person name="Kim J.M."/>
            <person name="Lee J.K."/>
            <person name="Choi B.J."/>
            <person name="Bayburt H."/>
            <person name="Jeon C.O."/>
        </authorList>
    </citation>
    <scope>NUCLEOTIDE SEQUENCE [LARGE SCALE GENOMIC DNA]</scope>
    <source>
        <strain evidence="2 3">G2-5</strain>
    </source>
</reference>
<organism evidence="2 3">
    <name type="scientific">Devosia rhodophyticola</name>
    <dbReference type="NCBI Taxonomy" id="3026423"/>
    <lineage>
        <taxon>Bacteria</taxon>
        <taxon>Pseudomonadati</taxon>
        <taxon>Pseudomonadota</taxon>
        <taxon>Alphaproteobacteria</taxon>
        <taxon>Hyphomicrobiales</taxon>
        <taxon>Devosiaceae</taxon>
        <taxon>Devosia</taxon>
    </lineage>
</organism>
<dbReference type="Pfam" id="PF13242">
    <property type="entry name" value="Hydrolase_like"/>
    <property type="match status" value="1"/>
</dbReference>
<gene>
    <name evidence="2" type="ORF">PSQ90_16835</name>
</gene>
<dbReference type="NCBIfam" id="TIGR01460">
    <property type="entry name" value="HAD-SF-IIA"/>
    <property type="match status" value="1"/>
</dbReference>
<accession>A0ABY7YWW0</accession>
<dbReference type="Gene3D" id="3.40.50.1000">
    <property type="entry name" value="HAD superfamily/HAD-like"/>
    <property type="match status" value="2"/>
</dbReference>
<dbReference type="InterPro" id="IPR036412">
    <property type="entry name" value="HAD-like_sf"/>
</dbReference>
<evidence type="ECO:0000313" key="2">
    <source>
        <dbReference type="EMBL" id="WDR05873.1"/>
    </source>
</evidence>
<dbReference type="Pfam" id="PF13344">
    <property type="entry name" value="Hydrolase_6"/>
    <property type="match status" value="1"/>
</dbReference>
<sequence>MANNNPSPRPMPTVKGIIADLDGVVYRGSEAIEGAVESFEAWHERCIPYCFVTNNSTRTPAEVCDKLHKLGVATVPEHIVTSANGTAALMASRWPSGSRAYVIGSTALADAIQAVGFELCEEQADCVVVGLDPAFDYVKMSKAVRLILGGAVFMGTNPDLLLPSEGGFLPGNGAVLASIAAACRTEPEIIGKPEPFLIERAITALGVPREQTIMIGDQIATDIAAGQRAGVYSVLVQTGVPEEHHSPIKPDLTVSNLADLII</sequence>
<dbReference type="EMBL" id="CP118247">
    <property type="protein sequence ID" value="WDR05873.1"/>
    <property type="molecule type" value="Genomic_DNA"/>
</dbReference>
<protein>
    <submittedName>
        <fullName evidence="2">HAD-IIA family hydrolase</fullName>
    </submittedName>
</protein>
<keyword evidence="2" id="KW-0378">Hydrolase</keyword>
<dbReference type="InterPro" id="IPR023214">
    <property type="entry name" value="HAD_sf"/>
</dbReference>
<evidence type="ECO:0000256" key="1">
    <source>
        <dbReference type="PIRNR" id="PIRNR000915"/>
    </source>
</evidence>
<dbReference type="SUPFAM" id="SSF56784">
    <property type="entry name" value="HAD-like"/>
    <property type="match status" value="1"/>
</dbReference>
<dbReference type="InterPro" id="IPR006357">
    <property type="entry name" value="HAD-SF_hydro_IIA"/>
</dbReference>
<keyword evidence="3" id="KW-1185">Reference proteome</keyword>
<dbReference type="PANTHER" id="PTHR19288">
    <property type="entry name" value="4-NITROPHENYLPHOSPHATASE-RELATED"/>
    <property type="match status" value="1"/>
</dbReference>
<dbReference type="RefSeq" id="WP_282211391.1">
    <property type="nucleotide sequence ID" value="NZ_CP118247.1"/>
</dbReference>
<name>A0ABY7YWW0_9HYPH</name>
<comment type="similarity">
    <text evidence="1">Belongs to the HAD-like hydrolase superfamily.</text>
</comment>
<dbReference type="GO" id="GO:0016787">
    <property type="term" value="F:hydrolase activity"/>
    <property type="evidence" value="ECO:0007669"/>
    <property type="project" value="UniProtKB-KW"/>
</dbReference>
<dbReference type="PANTHER" id="PTHR19288:SF46">
    <property type="entry name" value="HALOACID DEHALOGENASE-LIKE HYDROLASE DOMAIN-CONTAINING PROTEIN 2"/>
    <property type="match status" value="1"/>
</dbReference>